<dbReference type="PANTHER" id="PTHR21708:SF26">
    <property type="entry name" value="2-DEHYDROPANTOATE 2-REDUCTASE"/>
    <property type="match status" value="1"/>
</dbReference>
<dbReference type="Pfam" id="PF02558">
    <property type="entry name" value="ApbA"/>
    <property type="match status" value="1"/>
</dbReference>
<keyword evidence="5 10" id="KW-0566">Pantothenate biosynthesis</keyword>
<dbReference type="InterPro" id="IPR051402">
    <property type="entry name" value="KPR-Related"/>
</dbReference>
<comment type="caution">
    <text evidence="13">The sequence shown here is derived from an EMBL/GenBank/DDBJ whole genome shotgun (WGS) entry which is preliminary data.</text>
</comment>
<keyword evidence="6 10" id="KW-0521">NADP</keyword>
<accession>A0ABQ0I8N7</accession>
<evidence type="ECO:0000256" key="2">
    <source>
        <dbReference type="ARBA" id="ARBA00007870"/>
    </source>
</evidence>
<organism evidence="13 14">
    <name type="scientific">Paraglaciecola agarilytica NO2</name>
    <dbReference type="NCBI Taxonomy" id="1125747"/>
    <lineage>
        <taxon>Bacteria</taxon>
        <taxon>Pseudomonadati</taxon>
        <taxon>Pseudomonadota</taxon>
        <taxon>Gammaproteobacteria</taxon>
        <taxon>Alteromonadales</taxon>
        <taxon>Alteromonadaceae</taxon>
        <taxon>Paraglaciecola</taxon>
    </lineage>
</organism>
<dbReference type="Pfam" id="PF08546">
    <property type="entry name" value="ApbA_C"/>
    <property type="match status" value="1"/>
</dbReference>
<evidence type="ECO:0000256" key="8">
    <source>
        <dbReference type="ARBA" id="ARBA00032024"/>
    </source>
</evidence>
<evidence type="ECO:0000256" key="4">
    <source>
        <dbReference type="ARBA" id="ARBA00019465"/>
    </source>
</evidence>
<dbReference type="EC" id="1.1.1.169" evidence="3 10"/>
<keyword evidence="14" id="KW-1185">Reference proteome</keyword>
<reference evidence="13 14" key="1">
    <citation type="journal article" date="2014" name="Environ. Microbiol.">
        <title>Comparative genomics of the marine bacterial genus Glaciecola reveals the high degree of genomic diversity and genomic characteristic for cold adaptation.</title>
        <authorList>
            <person name="Qin Q.L."/>
            <person name="Xie B.B."/>
            <person name="Yu Y."/>
            <person name="Shu Y.L."/>
            <person name="Rong J.C."/>
            <person name="Zhang Y.J."/>
            <person name="Zhao D.L."/>
            <person name="Chen X.L."/>
            <person name="Zhang X.Y."/>
            <person name="Chen B."/>
            <person name="Zhou B.C."/>
            <person name="Zhang Y.Z."/>
        </authorList>
    </citation>
    <scope>NUCLEOTIDE SEQUENCE [LARGE SCALE GENOMIC DNA]</scope>
    <source>
        <strain evidence="13 14">NO2</strain>
    </source>
</reference>
<dbReference type="GO" id="GO:0008677">
    <property type="term" value="F:2-dehydropantoate 2-reductase activity"/>
    <property type="evidence" value="ECO:0007669"/>
    <property type="project" value="UniProtKB-EC"/>
</dbReference>
<evidence type="ECO:0000313" key="13">
    <source>
        <dbReference type="EMBL" id="GAC05718.1"/>
    </source>
</evidence>
<dbReference type="InterPro" id="IPR013328">
    <property type="entry name" value="6PGD_dom2"/>
</dbReference>
<evidence type="ECO:0000256" key="1">
    <source>
        <dbReference type="ARBA" id="ARBA00004994"/>
    </source>
</evidence>
<comment type="function">
    <text evidence="10">Catalyzes the NADPH-dependent reduction of ketopantoate into pantoic acid.</text>
</comment>
<evidence type="ECO:0000256" key="10">
    <source>
        <dbReference type="RuleBase" id="RU362068"/>
    </source>
</evidence>
<keyword evidence="7 10" id="KW-0560">Oxidoreductase</keyword>
<feature type="domain" description="Ketopantoate reductase N-terminal" evidence="11">
    <location>
        <begin position="3"/>
        <end position="157"/>
    </location>
</feature>
<gene>
    <name evidence="13" type="ORF">GAGA_2879</name>
</gene>
<dbReference type="InterPro" id="IPR008927">
    <property type="entry name" value="6-PGluconate_DH-like_C_sf"/>
</dbReference>
<evidence type="ECO:0000256" key="9">
    <source>
        <dbReference type="ARBA" id="ARBA00048793"/>
    </source>
</evidence>
<comment type="similarity">
    <text evidence="2 10">Belongs to the ketopantoate reductase family.</text>
</comment>
<evidence type="ECO:0000256" key="5">
    <source>
        <dbReference type="ARBA" id="ARBA00022655"/>
    </source>
</evidence>
<dbReference type="PANTHER" id="PTHR21708">
    <property type="entry name" value="PROBABLE 2-DEHYDROPANTOATE 2-REDUCTASE"/>
    <property type="match status" value="1"/>
</dbReference>
<sequence length="312" mass="33988">MKILIIGTGGIGAYYGYFLQQSGNDVVFTARGEHLAALEENGLTLIHEGTTYCTPVKAHTHGYLAQHFEANEFDLIILTLKAHSTDAFVKEMGSWLTSHPTFVLSLQNGVDNENILADLLGSQYVLGGLAVRIGSHVLSPGVIQSTGKAEIIIGAWPNDAEHSSPVPSIVSQFSDVLAQASIPNQVSTDIRRELWRKLMINNGVNPLSAITGLDTFALTNHERLGSLVYGMMQETVNAAKADGVELTQQDLSEMFELIKTFKPIKTSMLMDKEHGRKMELDSIIGVVLQRSETLGIQAPYNTMAFALLTSET</sequence>
<proteinExistence type="inferred from homology"/>
<dbReference type="InterPro" id="IPR003710">
    <property type="entry name" value="ApbA"/>
</dbReference>
<evidence type="ECO:0000256" key="3">
    <source>
        <dbReference type="ARBA" id="ARBA00013014"/>
    </source>
</evidence>
<evidence type="ECO:0000256" key="7">
    <source>
        <dbReference type="ARBA" id="ARBA00023002"/>
    </source>
</evidence>
<dbReference type="NCBIfam" id="TIGR00745">
    <property type="entry name" value="apbA_panE"/>
    <property type="match status" value="1"/>
</dbReference>
<dbReference type="Gene3D" id="1.10.1040.10">
    <property type="entry name" value="N-(1-d-carboxylethyl)-l-norvaline Dehydrogenase, domain 2"/>
    <property type="match status" value="1"/>
</dbReference>
<evidence type="ECO:0000259" key="12">
    <source>
        <dbReference type="Pfam" id="PF08546"/>
    </source>
</evidence>
<dbReference type="EMBL" id="BAEK01000043">
    <property type="protein sequence ID" value="GAC05718.1"/>
    <property type="molecule type" value="Genomic_DNA"/>
</dbReference>
<dbReference type="SUPFAM" id="SSF48179">
    <property type="entry name" value="6-phosphogluconate dehydrogenase C-terminal domain-like"/>
    <property type="match status" value="1"/>
</dbReference>
<dbReference type="InterPro" id="IPR036291">
    <property type="entry name" value="NAD(P)-bd_dom_sf"/>
</dbReference>
<comment type="pathway">
    <text evidence="1 10">Cofactor biosynthesis; (R)-pantothenate biosynthesis; (R)-pantoate from 3-methyl-2-oxobutanoate: step 2/2.</text>
</comment>
<dbReference type="RefSeq" id="WP_008304487.1">
    <property type="nucleotide sequence ID" value="NZ_BAEK01000043.1"/>
</dbReference>
<evidence type="ECO:0000256" key="6">
    <source>
        <dbReference type="ARBA" id="ARBA00022857"/>
    </source>
</evidence>
<protein>
    <recommendedName>
        <fullName evidence="4 10">2-dehydropantoate 2-reductase</fullName>
        <ecNumber evidence="3 10">1.1.1.169</ecNumber>
    </recommendedName>
    <alternativeName>
        <fullName evidence="8 10">Ketopantoate reductase</fullName>
    </alternativeName>
</protein>
<dbReference type="SUPFAM" id="SSF51735">
    <property type="entry name" value="NAD(P)-binding Rossmann-fold domains"/>
    <property type="match status" value="1"/>
</dbReference>
<evidence type="ECO:0000313" key="14">
    <source>
        <dbReference type="Proteomes" id="UP000008372"/>
    </source>
</evidence>
<evidence type="ECO:0000259" key="11">
    <source>
        <dbReference type="Pfam" id="PF02558"/>
    </source>
</evidence>
<feature type="domain" description="Ketopantoate reductase C-terminal" evidence="12">
    <location>
        <begin position="189"/>
        <end position="308"/>
    </location>
</feature>
<name>A0ABQ0I8N7_9ALTE</name>
<dbReference type="Proteomes" id="UP000008372">
    <property type="component" value="Unassembled WGS sequence"/>
</dbReference>
<dbReference type="InterPro" id="IPR013752">
    <property type="entry name" value="KPA_reductase"/>
</dbReference>
<comment type="catalytic activity">
    <reaction evidence="9 10">
        <text>(R)-pantoate + NADP(+) = 2-dehydropantoate + NADPH + H(+)</text>
        <dbReference type="Rhea" id="RHEA:16233"/>
        <dbReference type="ChEBI" id="CHEBI:11561"/>
        <dbReference type="ChEBI" id="CHEBI:15378"/>
        <dbReference type="ChEBI" id="CHEBI:15980"/>
        <dbReference type="ChEBI" id="CHEBI:57783"/>
        <dbReference type="ChEBI" id="CHEBI:58349"/>
        <dbReference type="EC" id="1.1.1.169"/>
    </reaction>
</comment>
<dbReference type="InterPro" id="IPR013332">
    <property type="entry name" value="KPR_N"/>
</dbReference>
<dbReference type="Gene3D" id="3.40.50.720">
    <property type="entry name" value="NAD(P)-binding Rossmann-like Domain"/>
    <property type="match status" value="1"/>
</dbReference>